<keyword evidence="2" id="KW-1133">Transmembrane helix</keyword>
<organism evidence="3 4">
    <name type="scientific">Bifidobacterium primatium</name>
    <dbReference type="NCBI Taxonomy" id="2045438"/>
    <lineage>
        <taxon>Bacteria</taxon>
        <taxon>Bacillati</taxon>
        <taxon>Actinomycetota</taxon>
        <taxon>Actinomycetes</taxon>
        <taxon>Bifidobacteriales</taxon>
        <taxon>Bifidobacteriaceae</taxon>
        <taxon>Bifidobacterium</taxon>
    </lineage>
</organism>
<feature type="region of interest" description="Disordered" evidence="1">
    <location>
        <begin position="1"/>
        <end position="25"/>
    </location>
</feature>
<dbReference type="AlphaFoldDB" id="A0A2M9HB48"/>
<feature type="transmembrane region" description="Helical" evidence="2">
    <location>
        <begin position="168"/>
        <end position="187"/>
    </location>
</feature>
<evidence type="ECO:0000313" key="3">
    <source>
        <dbReference type="EMBL" id="PJM74042.1"/>
    </source>
</evidence>
<dbReference type="EMBL" id="PEBI01000001">
    <property type="protein sequence ID" value="PJM74042.1"/>
    <property type="molecule type" value="Genomic_DNA"/>
</dbReference>
<evidence type="ECO:0000256" key="1">
    <source>
        <dbReference type="SAM" id="MobiDB-lite"/>
    </source>
</evidence>
<feature type="transmembrane region" description="Helical" evidence="2">
    <location>
        <begin position="217"/>
        <end position="237"/>
    </location>
</feature>
<gene>
    <name evidence="3" type="ORF">CS006_02535</name>
</gene>
<feature type="transmembrane region" description="Helical" evidence="2">
    <location>
        <begin position="400"/>
        <end position="424"/>
    </location>
</feature>
<feature type="transmembrane region" description="Helical" evidence="2">
    <location>
        <begin position="136"/>
        <end position="156"/>
    </location>
</feature>
<feature type="transmembrane region" description="Helical" evidence="2">
    <location>
        <begin position="108"/>
        <end position="124"/>
    </location>
</feature>
<feature type="transmembrane region" description="Helical" evidence="2">
    <location>
        <begin position="265"/>
        <end position="283"/>
    </location>
</feature>
<dbReference type="Proteomes" id="UP000229095">
    <property type="component" value="Unassembled WGS sequence"/>
</dbReference>
<name>A0A2M9HB48_9BIFI</name>
<dbReference type="OrthoDB" id="1551474at2"/>
<evidence type="ECO:0000256" key="2">
    <source>
        <dbReference type="SAM" id="Phobius"/>
    </source>
</evidence>
<protein>
    <submittedName>
        <fullName evidence="3">Uncharacterized protein</fullName>
    </submittedName>
</protein>
<keyword evidence="2" id="KW-0472">Membrane</keyword>
<feature type="transmembrane region" description="Helical" evidence="2">
    <location>
        <begin position="436"/>
        <end position="460"/>
    </location>
</feature>
<feature type="transmembrane region" description="Helical" evidence="2">
    <location>
        <begin position="77"/>
        <end position="96"/>
    </location>
</feature>
<comment type="caution">
    <text evidence="3">The sequence shown here is derived from an EMBL/GenBank/DDBJ whole genome shotgun (WGS) entry which is preliminary data.</text>
</comment>
<reference evidence="3 4" key="1">
    <citation type="submission" date="2017-10" db="EMBL/GenBank/DDBJ databases">
        <title>Draft genome sequences of strains TRE 1, TRE 9, TRE H and TRI 7, isolated from tamarins, belonging to four potential novel Bifidobacterium species.</title>
        <authorList>
            <person name="Mattarelli P."/>
            <person name="Modesto M."/>
            <person name="Puglisi E."/>
            <person name="Morelli L."/>
            <person name="Spezio C."/>
            <person name="Bonetti A."/>
            <person name="Sandri C."/>
        </authorList>
    </citation>
    <scope>NUCLEOTIDE SEQUENCE [LARGE SCALE GENOMIC DNA]</scope>
    <source>
        <strain evidence="4">TRE1</strain>
    </source>
</reference>
<dbReference type="RefSeq" id="WP_100510184.1">
    <property type="nucleotide sequence ID" value="NZ_PEBI01000001.1"/>
</dbReference>
<evidence type="ECO:0000313" key="4">
    <source>
        <dbReference type="Proteomes" id="UP000229095"/>
    </source>
</evidence>
<keyword evidence="2" id="KW-0812">Transmembrane</keyword>
<keyword evidence="4" id="KW-1185">Reference proteome</keyword>
<proteinExistence type="predicted"/>
<sequence length="497" mass="55040">MRERHRQHPAVTGATDGKPLLNPPAPPTILTSSAAGLPAIDDRRDSPALRDWTDVIFFAGLALLPVDGTRFGFAMPYWTPISPMLFLVYTLLNVGLHPHITSHTIRRFTPFVGFAGLLVVISIFDWPTVGIRPRQAGVTAVAVATGLSTLLALDIARNGKRLNVRTMVTTLIAAYSAAFVVGVIQFANQLNHLNIQAIHRFFFNIIERPYFAVRPQFLFAEPSYIGVHLFGILMPAYWLTRDRRLPWLIIGFAGGAIAMQSGRRIIIDTVVCMVIWFVATFRFQRTGRAIAATVGTGAAAIMAAVAAFTLQPQLRAIATQGLMGGDFSTSSRTFLTLAPTFAGIHDPVHWLFGFGAGNLADAIRRGFPYAAEYYESRSIALNSEIRLLANPPADTFTMSFFTTFVAEFGLVALAALFALIVGWITRNHAWNRRTVCWLILLAYLYCQFEAYAFAAFWLFVWAVGTDNEWSLGTESQIYNEHDSLPQNHGTELLKSKY</sequence>
<accession>A0A2M9HB48</accession>
<feature type="transmembrane region" description="Helical" evidence="2">
    <location>
        <begin position="244"/>
        <end position="259"/>
    </location>
</feature>
<feature type="transmembrane region" description="Helical" evidence="2">
    <location>
        <begin position="290"/>
        <end position="310"/>
    </location>
</feature>